<keyword evidence="2 6" id="KW-0479">Metal-binding</keyword>
<comment type="caution">
    <text evidence="8">The sequence shown here is derived from an EMBL/GenBank/DDBJ whole genome shotgun (WGS) entry which is preliminary data.</text>
</comment>
<accession>A0A8S9P9C4</accession>
<dbReference type="InterPro" id="IPR006564">
    <property type="entry name" value="Znf_PMZ"/>
</dbReference>
<evidence type="ECO:0000256" key="5">
    <source>
        <dbReference type="PROSITE-ProRule" id="PRU00325"/>
    </source>
</evidence>
<dbReference type="GO" id="GO:0005634">
    <property type="term" value="C:nucleus"/>
    <property type="evidence" value="ECO:0007669"/>
    <property type="project" value="UniProtKB-SubCell"/>
</dbReference>
<dbReference type="EMBL" id="QGKX02001521">
    <property type="protein sequence ID" value="KAF3512696.1"/>
    <property type="molecule type" value="Genomic_DNA"/>
</dbReference>
<sequence>MLQHAVDVYTPEVFTLFQKEYTAIGDYVSKRVNKSEIGSAEYNVSFRGVGRNHLVNYVAANETIHCSCMNFSFAGILCRHALKVLAKKDVRRIPPTYILNRWSKEAKARTISFYHSTTPNDSVKQSIGKRYSHICCTFREIAYVAAEYIELTLRADEAAFQLLDKLKEKKKELVKANKWMLPTSDFQLVEEEEEVLNAHGIKRKNPLGRPKNQKVGCHGRYLSVLKTKTRGISKSSNNGTAKKNLSFQDSSIPPDTDLSVAATSSSLYHDPSFSQLLQGI</sequence>
<dbReference type="PANTHER" id="PTHR31669">
    <property type="entry name" value="PROTEIN FAR1-RELATED SEQUENCE 10-RELATED"/>
    <property type="match status" value="1"/>
</dbReference>
<reference evidence="8" key="1">
    <citation type="submission" date="2019-12" db="EMBL/GenBank/DDBJ databases">
        <title>Genome sequencing and annotation of Brassica cretica.</title>
        <authorList>
            <person name="Studholme D.J."/>
            <person name="Sarris P."/>
        </authorList>
    </citation>
    <scope>NUCLEOTIDE SEQUENCE</scope>
    <source>
        <strain evidence="8">PFS-109/04</strain>
        <tissue evidence="8">Leaf</tissue>
    </source>
</reference>
<evidence type="ECO:0000313" key="9">
    <source>
        <dbReference type="Proteomes" id="UP000712600"/>
    </source>
</evidence>
<dbReference type="PANTHER" id="PTHR31669:SF299">
    <property type="entry name" value="PROTEIN FAR1-RELATED SEQUENCE"/>
    <property type="match status" value="1"/>
</dbReference>
<evidence type="ECO:0000256" key="1">
    <source>
        <dbReference type="ARBA" id="ARBA00005889"/>
    </source>
</evidence>
<gene>
    <name evidence="8" type="ORF">F2Q69_00009094</name>
</gene>
<keyword evidence="6" id="KW-0539">Nucleus</keyword>
<organism evidence="8 9">
    <name type="scientific">Brassica cretica</name>
    <name type="common">Mustard</name>
    <dbReference type="NCBI Taxonomy" id="69181"/>
    <lineage>
        <taxon>Eukaryota</taxon>
        <taxon>Viridiplantae</taxon>
        <taxon>Streptophyta</taxon>
        <taxon>Embryophyta</taxon>
        <taxon>Tracheophyta</taxon>
        <taxon>Spermatophyta</taxon>
        <taxon>Magnoliopsida</taxon>
        <taxon>eudicotyledons</taxon>
        <taxon>Gunneridae</taxon>
        <taxon>Pentapetalae</taxon>
        <taxon>rosids</taxon>
        <taxon>malvids</taxon>
        <taxon>Brassicales</taxon>
        <taxon>Brassicaceae</taxon>
        <taxon>Brassiceae</taxon>
        <taxon>Brassica</taxon>
    </lineage>
</organism>
<dbReference type="InterPro" id="IPR007527">
    <property type="entry name" value="Znf_SWIM"/>
</dbReference>
<dbReference type="PROSITE" id="PS50966">
    <property type="entry name" value="ZF_SWIM"/>
    <property type="match status" value="1"/>
</dbReference>
<dbReference type="GO" id="GO:0006355">
    <property type="term" value="P:regulation of DNA-templated transcription"/>
    <property type="evidence" value="ECO:0007669"/>
    <property type="project" value="UniProtKB-UniRule"/>
</dbReference>
<keyword evidence="3 5" id="KW-0863">Zinc-finger</keyword>
<evidence type="ECO:0000313" key="8">
    <source>
        <dbReference type="EMBL" id="KAF3512696.1"/>
    </source>
</evidence>
<dbReference type="GO" id="GO:0008270">
    <property type="term" value="F:zinc ion binding"/>
    <property type="evidence" value="ECO:0007669"/>
    <property type="project" value="UniProtKB-UniRule"/>
</dbReference>
<feature type="domain" description="SWIM-type" evidence="7">
    <location>
        <begin position="57"/>
        <end position="89"/>
    </location>
</feature>
<evidence type="ECO:0000256" key="3">
    <source>
        <dbReference type="ARBA" id="ARBA00022771"/>
    </source>
</evidence>
<dbReference type="Pfam" id="PF04434">
    <property type="entry name" value="SWIM"/>
    <property type="match status" value="1"/>
</dbReference>
<name>A0A8S9P9C4_BRACR</name>
<evidence type="ECO:0000256" key="4">
    <source>
        <dbReference type="ARBA" id="ARBA00022833"/>
    </source>
</evidence>
<dbReference type="AlphaFoldDB" id="A0A8S9P9C4"/>
<keyword evidence="4 6" id="KW-0862">Zinc</keyword>
<comment type="similarity">
    <text evidence="1 6">Belongs to the FHY3/FAR1 family.</text>
</comment>
<evidence type="ECO:0000259" key="7">
    <source>
        <dbReference type="PROSITE" id="PS50966"/>
    </source>
</evidence>
<evidence type="ECO:0000256" key="6">
    <source>
        <dbReference type="RuleBase" id="RU367018"/>
    </source>
</evidence>
<dbReference type="InterPro" id="IPR031052">
    <property type="entry name" value="FHY3/FAR1"/>
</dbReference>
<proteinExistence type="inferred from homology"/>
<dbReference type="SMART" id="SM00575">
    <property type="entry name" value="ZnF_PMZ"/>
    <property type="match status" value="1"/>
</dbReference>
<dbReference type="Proteomes" id="UP000712600">
    <property type="component" value="Unassembled WGS sequence"/>
</dbReference>
<comment type="function">
    <text evidence="6">Putative transcription activator involved in regulating light control of development.</text>
</comment>
<comment type="subcellular location">
    <subcellularLocation>
        <location evidence="6">Nucleus</location>
    </subcellularLocation>
</comment>
<protein>
    <recommendedName>
        <fullName evidence="6">Protein FAR1-RELATED SEQUENCE</fullName>
    </recommendedName>
</protein>
<evidence type="ECO:0000256" key="2">
    <source>
        <dbReference type="ARBA" id="ARBA00022723"/>
    </source>
</evidence>